<dbReference type="InterPro" id="IPR013783">
    <property type="entry name" value="Ig-like_fold"/>
</dbReference>
<dbReference type="CDD" id="cd00063">
    <property type="entry name" value="FN3"/>
    <property type="match status" value="1"/>
</dbReference>
<evidence type="ECO:0000259" key="1">
    <source>
        <dbReference type="PROSITE" id="PS50853"/>
    </source>
</evidence>
<name>A0A450S3Y6_9GAMM</name>
<organism evidence="2">
    <name type="scientific">Candidatus Kentrum sp. DK</name>
    <dbReference type="NCBI Taxonomy" id="2126562"/>
    <lineage>
        <taxon>Bacteria</taxon>
        <taxon>Pseudomonadati</taxon>
        <taxon>Pseudomonadota</taxon>
        <taxon>Gammaproteobacteria</taxon>
        <taxon>Candidatus Kentrum</taxon>
    </lineage>
</organism>
<dbReference type="InterPro" id="IPR036116">
    <property type="entry name" value="FN3_sf"/>
</dbReference>
<dbReference type="Pfam" id="PF00041">
    <property type="entry name" value="fn3"/>
    <property type="match status" value="1"/>
</dbReference>
<dbReference type="SUPFAM" id="SSF49265">
    <property type="entry name" value="Fibronectin type III"/>
    <property type="match status" value="1"/>
</dbReference>
<evidence type="ECO:0000313" key="2">
    <source>
        <dbReference type="EMBL" id="VFJ46493.1"/>
    </source>
</evidence>
<dbReference type="AlphaFoldDB" id="A0A450S3Y6"/>
<dbReference type="InterPro" id="IPR003961">
    <property type="entry name" value="FN3_dom"/>
</dbReference>
<accession>A0A450S3Y6</accession>
<dbReference type="EMBL" id="CAADEX010000013">
    <property type="protein sequence ID" value="VFJ46493.1"/>
    <property type="molecule type" value="Genomic_DNA"/>
</dbReference>
<gene>
    <name evidence="2" type="ORF">BECKDK2373B_GA0170837_101342</name>
</gene>
<sequence length="203" mass="22143">MASFPKNEANMLILGRQMVDGFEAKADLFPSPPVTPGDLENALEGCVKAREAAIEAQAAAEQATVAKNTAFEAFAEKMKVDLRYAEDAVNYDDAKLRTIGWGGRKPATRLTVPGQTRNLAVREHGESSVQLVWMRPVGGGRVNTYQIQRRERTEGDPWTLTGIAMETETMLSNQPRGKELEYCVIATNKAGDGPMSNSVTVVL</sequence>
<dbReference type="Gene3D" id="2.60.40.10">
    <property type="entry name" value="Immunoglobulins"/>
    <property type="match status" value="1"/>
</dbReference>
<protein>
    <submittedName>
        <fullName evidence="2">Fibronectin type III domain-containing protein</fullName>
    </submittedName>
</protein>
<dbReference type="PROSITE" id="PS50853">
    <property type="entry name" value="FN3"/>
    <property type="match status" value="1"/>
</dbReference>
<dbReference type="SMART" id="SM00060">
    <property type="entry name" value="FN3"/>
    <property type="match status" value="1"/>
</dbReference>
<reference evidence="2" key="1">
    <citation type="submission" date="2019-02" db="EMBL/GenBank/DDBJ databases">
        <authorList>
            <person name="Gruber-Vodicka R. H."/>
            <person name="Seah K. B. B."/>
        </authorList>
    </citation>
    <scope>NUCLEOTIDE SEQUENCE</scope>
    <source>
        <strain evidence="2">BECK_DK47</strain>
    </source>
</reference>
<feature type="domain" description="Fibronectin type-III" evidence="1">
    <location>
        <begin position="115"/>
        <end position="203"/>
    </location>
</feature>
<proteinExistence type="predicted"/>